<protein>
    <submittedName>
        <fullName evidence="1">Uncharacterized protein</fullName>
    </submittedName>
</protein>
<sequence length="50" mass="5828">MPRTINSSFYLKALSKSLSFEISDGYINLKLNKLYKVQPKIDSHFNLSNY</sequence>
<name>A0A7I8L1W9_SPIIN</name>
<dbReference type="AlphaFoldDB" id="A0A7I8L1W9"/>
<organism evidence="1 2">
    <name type="scientific">Spirodela intermedia</name>
    <name type="common">Intermediate duckweed</name>
    <dbReference type="NCBI Taxonomy" id="51605"/>
    <lineage>
        <taxon>Eukaryota</taxon>
        <taxon>Viridiplantae</taxon>
        <taxon>Streptophyta</taxon>
        <taxon>Embryophyta</taxon>
        <taxon>Tracheophyta</taxon>
        <taxon>Spermatophyta</taxon>
        <taxon>Magnoliopsida</taxon>
        <taxon>Liliopsida</taxon>
        <taxon>Araceae</taxon>
        <taxon>Lemnoideae</taxon>
        <taxon>Spirodela</taxon>
    </lineage>
</organism>
<accession>A0A7I8L1W9</accession>
<reference evidence="1" key="1">
    <citation type="submission" date="2020-02" db="EMBL/GenBank/DDBJ databases">
        <authorList>
            <person name="Scholz U."/>
            <person name="Mascher M."/>
            <person name="Fiebig A."/>
        </authorList>
    </citation>
    <scope>NUCLEOTIDE SEQUENCE</scope>
</reference>
<keyword evidence="2" id="KW-1185">Reference proteome</keyword>
<evidence type="ECO:0000313" key="2">
    <source>
        <dbReference type="Proteomes" id="UP000663760"/>
    </source>
</evidence>
<gene>
    <name evidence="1" type="ORF">SI8410_10014701</name>
</gene>
<evidence type="ECO:0000313" key="1">
    <source>
        <dbReference type="EMBL" id="CAA7404023.1"/>
    </source>
</evidence>
<proteinExistence type="predicted"/>
<dbReference type="EMBL" id="LR746273">
    <property type="protein sequence ID" value="CAA7404023.1"/>
    <property type="molecule type" value="Genomic_DNA"/>
</dbReference>
<dbReference type="Proteomes" id="UP000663760">
    <property type="component" value="Chromosome 10"/>
</dbReference>